<dbReference type="Proteomes" id="UP000291949">
    <property type="component" value="Unassembled WGS sequence"/>
</dbReference>
<dbReference type="EMBL" id="SCHC01000002">
    <property type="protein sequence ID" value="TBW76880.1"/>
    <property type="molecule type" value="Genomic_DNA"/>
</dbReference>
<name>A0A7Z7YV47_STACP</name>
<accession>A0A7Z7YV47</accession>
<gene>
    <name evidence="1" type="ORF">EQ811_08440</name>
</gene>
<dbReference type="Pfam" id="PF05908">
    <property type="entry name" value="Gamma_PGA_hydro"/>
    <property type="match status" value="1"/>
</dbReference>
<organism evidence="1 2">
    <name type="scientific">Staphylococcus capitis</name>
    <dbReference type="NCBI Taxonomy" id="29388"/>
    <lineage>
        <taxon>Bacteria</taxon>
        <taxon>Bacillati</taxon>
        <taxon>Bacillota</taxon>
        <taxon>Bacilli</taxon>
        <taxon>Bacillales</taxon>
        <taxon>Staphylococcaceae</taxon>
        <taxon>Staphylococcus</taxon>
    </lineage>
</organism>
<evidence type="ECO:0008006" key="3">
    <source>
        <dbReference type="Google" id="ProtNLM"/>
    </source>
</evidence>
<evidence type="ECO:0000313" key="1">
    <source>
        <dbReference type="EMBL" id="TBW76880.1"/>
    </source>
</evidence>
<dbReference type="AlphaFoldDB" id="A0A7Z7YV47"/>
<reference evidence="1 2" key="1">
    <citation type="journal article" date="2019" name="Sci. Transl. Med.">
        <title>Quorum sensing between bacterial species on the skin protects against epidermal injury in atopic dermatitis.</title>
        <authorList>
            <person name="Williams M.R."/>
        </authorList>
    </citation>
    <scope>NUCLEOTIDE SEQUENCE [LARGE SCALE GENOMIC DNA]</scope>
    <source>
        <strain evidence="1 2">H8</strain>
    </source>
</reference>
<proteinExistence type="predicted"/>
<comment type="caution">
    <text evidence="1">The sequence shown here is derived from an EMBL/GenBank/DDBJ whole genome shotgun (WGS) entry which is preliminary data.</text>
</comment>
<sequence>MPTTNQTDNNQEMIGTAPEGHIKDKYQSMTQLESETVEGVDWKKDTRDNGTKVLIVAPHGGNIEQGTTEATKALAKKGNYDYFSFEAIRPKNNTELHVTSTHYDDPTLNQMIQNRTATISIHGAAGTDQIIYLGGPPSTLRDEMETQLKSSGFTVMAPLDYIGGVKKNNFINREENNTGVQLELTTALRKAFFNNGDTSTKNRSNESNWTPLMQTFVDALYTSINNIYPNH</sequence>
<protein>
    <recommendedName>
        <fullName evidence="3">Phage-related replication protein</fullName>
    </recommendedName>
</protein>
<dbReference type="InterPro" id="IPR008585">
    <property type="entry name" value="Gamma_PGA_hydro"/>
</dbReference>
<dbReference type="Gene3D" id="3.40.630.100">
    <property type="entry name" value="Poly-gamma-glutamate hydrolase, zinc-binding motif"/>
    <property type="match status" value="1"/>
</dbReference>
<evidence type="ECO:0000313" key="2">
    <source>
        <dbReference type="Proteomes" id="UP000291949"/>
    </source>
</evidence>
<dbReference type="InterPro" id="IPR038128">
    <property type="entry name" value="Gamma_PGA_hydro_sf"/>
</dbReference>